<dbReference type="EMBL" id="PVWG01000006">
    <property type="protein sequence ID" value="PSB20298.1"/>
    <property type="molecule type" value="Genomic_DNA"/>
</dbReference>
<dbReference type="SUPFAM" id="SSF52540">
    <property type="entry name" value="P-loop containing nucleoside triphosphate hydrolases"/>
    <property type="match status" value="1"/>
</dbReference>
<dbReference type="OrthoDB" id="526419at2"/>
<name>A0A2T1DIH8_9CYAN</name>
<dbReference type="GO" id="GO:0005524">
    <property type="term" value="F:ATP binding"/>
    <property type="evidence" value="ECO:0007669"/>
    <property type="project" value="UniProtKB-KW"/>
</dbReference>
<comment type="caution">
    <text evidence="1">The sequence shown here is derived from an EMBL/GenBank/DDBJ whole genome shotgun (WGS) entry which is preliminary data.</text>
</comment>
<dbReference type="AlphaFoldDB" id="A0A2T1DIH8"/>
<keyword evidence="1" id="KW-0547">Nucleotide-binding</keyword>
<accession>A0A2T1DIH8</accession>
<keyword evidence="1" id="KW-0067">ATP-binding</keyword>
<organism evidence="1 2">
    <name type="scientific">Phormidesmis priestleyi ULC007</name>
    <dbReference type="NCBI Taxonomy" id="1920490"/>
    <lineage>
        <taxon>Bacteria</taxon>
        <taxon>Bacillati</taxon>
        <taxon>Cyanobacteriota</taxon>
        <taxon>Cyanophyceae</taxon>
        <taxon>Leptolyngbyales</taxon>
        <taxon>Leptolyngbyaceae</taxon>
        <taxon>Phormidesmis</taxon>
    </lineage>
</organism>
<dbReference type="Gene3D" id="3.40.50.300">
    <property type="entry name" value="P-loop containing nucleotide triphosphate hydrolases"/>
    <property type="match status" value="1"/>
</dbReference>
<dbReference type="InterPro" id="IPR027417">
    <property type="entry name" value="P-loop_NTPase"/>
</dbReference>
<evidence type="ECO:0000313" key="1">
    <source>
        <dbReference type="EMBL" id="PSB20298.1"/>
    </source>
</evidence>
<gene>
    <name evidence="1" type="ORF">C7B65_07580</name>
</gene>
<dbReference type="RefSeq" id="WP_073070217.1">
    <property type="nucleotide sequence ID" value="NZ_MPPI01000006.1"/>
</dbReference>
<proteinExistence type="predicted"/>
<dbReference type="Proteomes" id="UP000238634">
    <property type="component" value="Unassembled WGS sequence"/>
</dbReference>
<keyword evidence="2" id="KW-1185">Reference proteome</keyword>
<evidence type="ECO:0000313" key="2">
    <source>
        <dbReference type="Proteomes" id="UP000238634"/>
    </source>
</evidence>
<protein>
    <submittedName>
        <fullName evidence="1">ATP-binding protein</fullName>
    </submittedName>
</protein>
<reference evidence="1 2" key="2">
    <citation type="submission" date="2018-03" db="EMBL/GenBank/DDBJ databases">
        <title>The ancient ancestry and fast evolution of plastids.</title>
        <authorList>
            <person name="Moore K.R."/>
            <person name="Magnabosco C."/>
            <person name="Momper L."/>
            <person name="Gold D.A."/>
            <person name="Bosak T."/>
            <person name="Fournier G.P."/>
        </authorList>
    </citation>
    <scope>NUCLEOTIDE SEQUENCE [LARGE SCALE GENOMIC DNA]</scope>
    <source>
        <strain evidence="1 2">ULC007</strain>
    </source>
</reference>
<sequence>MVDNPFIPQTLVGRQAELHQVSAILSADEDLLLAGVPGIGRRTLIRWAAKQGGARVVEIDCLRATSCDRFLQLLAEGLMSVFSEADELSLIQRWSQDQPVILQSSSSGRATLVWHLSSGKEWALFQALLTLPQIMAEWLDCRVVLMFQNFPHIRSWDRTGKWEHHLRHEIQQQSRVSYALIATVAEQQIQPSDLKVVSLAPLKDQDLQPWLEAVMTAKGFQFEPESQALFLTYVQGHFGDAIALARRVWLDQRSSLPLTVIEPHHVHRSALSLVEDLSVTFESLILLLPHSQVRVLESLALDPTDSPHAREYIQKHHLSRGGGLQGALASLEQKGLVYGAEHSYRIALPLLGFWLKYRLG</sequence>
<reference evidence="1 2" key="1">
    <citation type="submission" date="2018-02" db="EMBL/GenBank/DDBJ databases">
        <authorList>
            <person name="Cohen D.B."/>
            <person name="Kent A.D."/>
        </authorList>
    </citation>
    <scope>NUCLEOTIDE SEQUENCE [LARGE SCALE GENOMIC DNA]</scope>
    <source>
        <strain evidence="1 2">ULC007</strain>
    </source>
</reference>